<evidence type="ECO:0000313" key="3">
    <source>
        <dbReference type="EMBL" id="MFD2727928.1"/>
    </source>
</evidence>
<dbReference type="EMBL" id="JBHUMO010000002">
    <property type="protein sequence ID" value="MFD2727928.1"/>
    <property type="molecule type" value="Genomic_DNA"/>
</dbReference>
<gene>
    <name evidence="3" type="ORF">ACFSR0_00525</name>
</gene>
<feature type="domain" description="DUF2399" evidence="1">
    <location>
        <begin position="248"/>
        <end position="403"/>
    </location>
</feature>
<name>A0ABW5TH13_9ENTE</name>
<feature type="domain" description="Conserved hypothetical protein CHP02679 N terminus" evidence="2">
    <location>
        <begin position="38"/>
        <end position="227"/>
    </location>
</feature>
<dbReference type="Pfam" id="PF11796">
    <property type="entry name" value="DUF3323"/>
    <property type="match status" value="1"/>
</dbReference>
<comment type="caution">
    <text evidence="3">The sequence shown here is derived from an EMBL/GenBank/DDBJ whole genome shotgun (WGS) entry which is preliminary data.</text>
</comment>
<evidence type="ECO:0000313" key="4">
    <source>
        <dbReference type="Proteomes" id="UP001597427"/>
    </source>
</evidence>
<accession>A0ABW5TH13</accession>
<dbReference type="RefSeq" id="WP_379978840.1">
    <property type="nucleotide sequence ID" value="NZ_JBHUMO010000002.1"/>
</dbReference>
<dbReference type="InterPro" id="IPR036078">
    <property type="entry name" value="Spo11/TopoVI_A_sf"/>
</dbReference>
<proteinExistence type="predicted"/>
<protein>
    <submittedName>
        <fullName evidence="3">TIGR02679 domain-containing protein</fullName>
    </submittedName>
</protein>
<dbReference type="InterPro" id="IPR024465">
    <property type="entry name" value="DUF2399"/>
</dbReference>
<dbReference type="Pfam" id="PF09664">
    <property type="entry name" value="DUF2399"/>
    <property type="match status" value="1"/>
</dbReference>
<organism evidence="3 4">
    <name type="scientific">Enterococcus camelliae</name>
    <dbReference type="NCBI Taxonomy" id="453959"/>
    <lineage>
        <taxon>Bacteria</taxon>
        <taxon>Bacillati</taxon>
        <taxon>Bacillota</taxon>
        <taxon>Bacilli</taxon>
        <taxon>Lactobacillales</taxon>
        <taxon>Enterococcaceae</taxon>
        <taxon>Enterococcus</taxon>
    </lineage>
</organism>
<dbReference type="SUPFAM" id="SSF56726">
    <property type="entry name" value="DNA topoisomerase IV, alpha subunit"/>
    <property type="match status" value="1"/>
</dbReference>
<dbReference type="Proteomes" id="UP001597427">
    <property type="component" value="Unassembled WGS sequence"/>
</dbReference>
<reference evidence="4" key="1">
    <citation type="journal article" date="2019" name="Int. J. Syst. Evol. Microbiol.">
        <title>The Global Catalogue of Microorganisms (GCM) 10K type strain sequencing project: providing services to taxonomists for standard genome sequencing and annotation.</title>
        <authorList>
            <consortium name="The Broad Institute Genomics Platform"/>
            <consortium name="The Broad Institute Genome Sequencing Center for Infectious Disease"/>
            <person name="Wu L."/>
            <person name="Ma J."/>
        </authorList>
    </citation>
    <scope>NUCLEOTIDE SEQUENCE [LARGE SCALE GENOMIC DNA]</scope>
    <source>
        <strain evidence="4">TISTR 932</strain>
    </source>
</reference>
<evidence type="ECO:0000259" key="1">
    <source>
        <dbReference type="Pfam" id="PF09664"/>
    </source>
</evidence>
<sequence>MQANDFFNQPVFRRIATILWQRYYVNERFGQTLGKKQLEQVDQEPLYRMLGLTLIEWQTKKSLNIHAFANALEASSFQMDLTEFVELMAEPLVTRTTVVAQEQEAYTHFLNELDQVNPQFVKLLSEKQLKEWFKQKDLTVFQIVQAGLEQLPKTYTRMPVYAYDVTKNPHAFDEGQPAGRLLLQMLAGISGLQFSELTTIEEKNQLLNHFYLLKDDSKNAVAIRGLQATVGGRPHRLWQAACDEHCSWNVPLKEILRVDTIKPAKGRHVLVVENSGVYSILLEQLPDLAIVCSSGQFTYAVIVLLRKLVESQTTLLYVGDMDPEGLVMAQKLLNLSPQYGRIVGMNEKNYHQFKTETDADLSIRLKQLRQIKDGNLKRIAQEIIDTRKIASQEGFIPELIEEVQLLLEATK</sequence>
<dbReference type="InterPro" id="IPR024466">
    <property type="entry name" value="CHP02679_N"/>
</dbReference>
<keyword evidence="4" id="KW-1185">Reference proteome</keyword>
<evidence type="ECO:0000259" key="2">
    <source>
        <dbReference type="Pfam" id="PF11796"/>
    </source>
</evidence>